<dbReference type="InterPro" id="IPR011990">
    <property type="entry name" value="TPR-like_helical_dom_sf"/>
</dbReference>
<dbReference type="Pfam" id="PF13432">
    <property type="entry name" value="TPR_16"/>
    <property type="match status" value="2"/>
</dbReference>
<proteinExistence type="predicted"/>
<evidence type="ECO:0000313" key="4">
    <source>
        <dbReference type="Proteomes" id="UP000249633"/>
    </source>
</evidence>
<reference evidence="3 4" key="1">
    <citation type="submission" date="2017-08" db="EMBL/GenBank/DDBJ databases">
        <title>Infants hospitalized years apart are colonized by the same room-sourced microbial strains.</title>
        <authorList>
            <person name="Brooks B."/>
            <person name="Olm M.R."/>
            <person name="Firek B.A."/>
            <person name="Baker R."/>
            <person name="Thomas B.C."/>
            <person name="Morowitz M.J."/>
            <person name="Banfield J.F."/>
        </authorList>
    </citation>
    <scope>NUCLEOTIDE SEQUENCE [LARGE SCALE GENOMIC DNA]</scope>
    <source>
        <strain evidence="3">S2_012_000_R2_81</strain>
    </source>
</reference>
<gene>
    <name evidence="3" type="ORF">DI603_17235</name>
</gene>
<dbReference type="SUPFAM" id="SSF48452">
    <property type="entry name" value="TPR-like"/>
    <property type="match status" value="1"/>
</dbReference>
<accession>A0A2W5FIH4</accession>
<dbReference type="Gene3D" id="1.25.40.10">
    <property type="entry name" value="Tetratricopeptide repeat domain"/>
    <property type="match status" value="2"/>
</dbReference>
<evidence type="ECO:0000256" key="2">
    <source>
        <dbReference type="SAM" id="Phobius"/>
    </source>
</evidence>
<keyword evidence="2" id="KW-0472">Membrane</keyword>
<keyword evidence="2" id="KW-1133">Transmembrane helix</keyword>
<evidence type="ECO:0000313" key="3">
    <source>
        <dbReference type="EMBL" id="PZP29409.1"/>
    </source>
</evidence>
<feature type="region of interest" description="Disordered" evidence="1">
    <location>
        <begin position="1"/>
        <end position="22"/>
    </location>
</feature>
<evidence type="ECO:0000256" key="1">
    <source>
        <dbReference type="SAM" id="MobiDB-lite"/>
    </source>
</evidence>
<comment type="caution">
    <text evidence="3">The sequence shown here is derived from an EMBL/GenBank/DDBJ whole genome shotgun (WGS) entry which is preliminary data.</text>
</comment>
<keyword evidence="2" id="KW-0812">Transmembrane</keyword>
<organism evidence="3 4">
    <name type="scientific">Roseateles depolymerans</name>
    <dbReference type="NCBI Taxonomy" id="76731"/>
    <lineage>
        <taxon>Bacteria</taxon>
        <taxon>Pseudomonadati</taxon>
        <taxon>Pseudomonadota</taxon>
        <taxon>Betaproteobacteria</taxon>
        <taxon>Burkholderiales</taxon>
        <taxon>Sphaerotilaceae</taxon>
        <taxon>Roseateles</taxon>
    </lineage>
</organism>
<name>A0A2W5FIH4_9BURK</name>
<dbReference type="Proteomes" id="UP000249633">
    <property type="component" value="Unassembled WGS sequence"/>
</dbReference>
<feature type="transmembrane region" description="Helical" evidence="2">
    <location>
        <begin position="43"/>
        <end position="63"/>
    </location>
</feature>
<dbReference type="EMBL" id="QFOD01000018">
    <property type="protein sequence ID" value="PZP29409.1"/>
    <property type="molecule type" value="Genomic_DNA"/>
</dbReference>
<sequence length="437" mass="48097">MFAGAAPVRKLASPDPKSGRSQDAEQLLSLIEGDAIMNIRLRWLLPVFLSAATLLGGCAAPAVQSPRPLFRDSAFARPERPVQLQQALALSPAMQEFIDTEMATHIRSKGVRSGLMDALYTKGWLQLDYDAEQTRTAAEAFAARRGNCLSLVLMTASFARHFGLPVRFNSVYLEEAWTRSGGVFFVTGHVNISLGRGVTPTDVLLQAPADLLTIDFLPPQMLKGQRSHAVEESTVLAMFANNRAAEALTDGHLDEAYWWARAGMESDPRWLASYNTLAIVYRRKGMTDMAEQVLRTVLAREPENAQALSNLVLVLTDAGQLAQARVAAAQLALVQPVPPYAYFDRGVEAMRQGEYGSARELFRKEVFRAAYVPEFHFWLALANYGLGDLAGARGEIAKALENAATPRERDRYGAKLAWLNEQRRAGMLPVRSVSPGY</sequence>
<protein>
    <submittedName>
        <fullName evidence="3">Uncharacterized protein</fullName>
    </submittedName>
</protein>
<dbReference type="AlphaFoldDB" id="A0A2W5FIH4"/>